<reference evidence="4" key="1">
    <citation type="submission" date="2016-06" db="UniProtKB">
        <authorList>
            <consortium name="WormBaseParasite"/>
        </authorList>
    </citation>
    <scope>IDENTIFICATION</scope>
</reference>
<dbReference type="AlphaFoldDB" id="A0A183JV33"/>
<evidence type="ECO:0000313" key="3">
    <source>
        <dbReference type="Proteomes" id="UP000279833"/>
    </source>
</evidence>
<name>A0A183JV33_9TREM</name>
<organism evidence="4">
    <name type="scientific">Schistosoma curassoni</name>
    <dbReference type="NCBI Taxonomy" id="6186"/>
    <lineage>
        <taxon>Eukaryota</taxon>
        <taxon>Metazoa</taxon>
        <taxon>Spiralia</taxon>
        <taxon>Lophotrochozoa</taxon>
        <taxon>Platyhelminthes</taxon>
        <taxon>Trematoda</taxon>
        <taxon>Digenea</taxon>
        <taxon>Strigeidida</taxon>
        <taxon>Schistosomatoidea</taxon>
        <taxon>Schistosomatidae</taxon>
        <taxon>Schistosoma</taxon>
    </lineage>
</organism>
<dbReference type="Proteomes" id="UP000279833">
    <property type="component" value="Unassembled WGS sequence"/>
</dbReference>
<reference evidence="2 3" key="2">
    <citation type="submission" date="2018-11" db="EMBL/GenBank/DDBJ databases">
        <authorList>
            <consortium name="Pathogen Informatics"/>
        </authorList>
    </citation>
    <scope>NUCLEOTIDE SEQUENCE [LARGE SCALE GENOMIC DNA]</scope>
    <source>
        <strain evidence="2">Dakar</strain>
        <strain evidence="3">Dakar, Senegal</strain>
    </source>
</reference>
<keyword evidence="3" id="KW-1185">Reference proteome</keyword>
<proteinExistence type="predicted"/>
<protein>
    <submittedName>
        <fullName evidence="2 4">Uncharacterized protein</fullName>
    </submittedName>
</protein>
<evidence type="ECO:0000256" key="1">
    <source>
        <dbReference type="SAM" id="MobiDB-lite"/>
    </source>
</evidence>
<accession>A0A183JV33</accession>
<feature type="region of interest" description="Disordered" evidence="1">
    <location>
        <begin position="77"/>
        <end position="102"/>
    </location>
</feature>
<evidence type="ECO:0000313" key="4">
    <source>
        <dbReference type="WBParaSite" id="SCUD_0000657601-mRNA-1"/>
    </source>
</evidence>
<dbReference type="WBParaSite" id="SCUD_0000657601-mRNA-1">
    <property type="protein sequence ID" value="SCUD_0000657601-mRNA-1"/>
    <property type="gene ID" value="SCUD_0000657601"/>
</dbReference>
<dbReference type="STRING" id="6186.A0A183JV33"/>
<dbReference type="EMBL" id="UZAK01015308">
    <property type="protein sequence ID" value="VDP05316.1"/>
    <property type="molecule type" value="Genomic_DNA"/>
</dbReference>
<gene>
    <name evidence="2" type="ORF">SCUD_LOCUS6576</name>
</gene>
<evidence type="ECO:0000313" key="2">
    <source>
        <dbReference type="EMBL" id="VDP05316.1"/>
    </source>
</evidence>
<sequence length="102" mass="11527">TVRSLEDEHRALQYEYDRLRQRSTTPTNISGSYGTINRIQYSQQRVNARIPHPNPLLYPQPFQSTETGRVNSIQRTITPTNSPCRTLSINSGHLSSSPLDSG</sequence>